<dbReference type="InterPro" id="IPR051016">
    <property type="entry name" value="Diverse_Substrate_AcTransf"/>
</dbReference>
<evidence type="ECO:0000313" key="5">
    <source>
        <dbReference type="EMBL" id="TXD74819.1"/>
    </source>
</evidence>
<protein>
    <submittedName>
        <fullName evidence="5">GNAT family N-acetyltransferase</fullName>
    </submittedName>
</protein>
<evidence type="ECO:0000256" key="3">
    <source>
        <dbReference type="ARBA" id="ARBA00023315"/>
    </source>
</evidence>
<name>A0A5C6Z3P6_9FLAO</name>
<dbReference type="CDD" id="cd04301">
    <property type="entry name" value="NAT_SF"/>
    <property type="match status" value="1"/>
</dbReference>
<feature type="domain" description="N-acetyltransferase" evidence="4">
    <location>
        <begin position="1"/>
        <end position="161"/>
    </location>
</feature>
<dbReference type="Gene3D" id="3.40.630.30">
    <property type="match status" value="1"/>
</dbReference>
<dbReference type="RefSeq" id="WP_111842955.1">
    <property type="nucleotide sequence ID" value="NZ_UEGI01000001.1"/>
</dbReference>
<dbReference type="SUPFAM" id="SSF55729">
    <property type="entry name" value="Acyl-CoA N-acyltransferases (Nat)"/>
    <property type="match status" value="1"/>
</dbReference>
<organism evidence="5 6">
    <name type="scientific">Aequorivita antarctica</name>
    <dbReference type="NCBI Taxonomy" id="153266"/>
    <lineage>
        <taxon>Bacteria</taxon>
        <taxon>Pseudomonadati</taxon>
        <taxon>Bacteroidota</taxon>
        <taxon>Flavobacteriia</taxon>
        <taxon>Flavobacteriales</taxon>
        <taxon>Flavobacteriaceae</taxon>
        <taxon>Aequorivita</taxon>
    </lineage>
</organism>
<keyword evidence="3" id="KW-0012">Acyltransferase</keyword>
<dbReference type="Pfam" id="PF00583">
    <property type="entry name" value="Acetyltransf_1"/>
    <property type="match status" value="1"/>
</dbReference>
<dbReference type="InterPro" id="IPR016181">
    <property type="entry name" value="Acyl_CoA_acyltransferase"/>
</dbReference>
<dbReference type="OrthoDB" id="9805924at2"/>
<comment type="similarity">
    <text evidence="1">Belongs to the acetyltransferase family.</text>
</comment>
<dbReference type="Proteomes" id="UP000321497">
    <property type="component" value="Unassembled WGS sequence"/>
</dbReference>
<comment type="caution">
    <text evidence="5">The sequence shown here is derived from an EMBL/GenBank/DDBJ whole genome shotgun (WGS) entry which is preliminary data.</text>
</comment>
<dbReference type="GO" id="GO:0008080">
    <property type="term" value="F:N-acetyltransferase activity"/>
    <property type="evidence" value="ECO:0007669"/>
    <property type="project" value="UniProtKB-ARBA"/>
</dbReference>
<dbReference type="FunFam" id="3.40.630.30:FF:000064">
    <property type="entry name" value="GNAT family acetyltransferase"/>
    <property type="match status" value="1"/>
</dbReference>
<dbReference type="InterPro" id="IPR000182">
    <property type="entry name" value="GNAT_dom"/>
</dbReference>
<keyword evidence="6" id="KW-1185">Reference proteome</keyword>
<dbReference type="PANTHER" id="PTHR10545:SF29">
    <property type="entry name" value="GH14572P-RELATED"/>
    <property type="match status" value="1"/>
</dbReference>
<evidence type="ECO:0000256" key="1">
    <source>
        <dbReference type="ARBA" id="ARBA00008694"/>
    </source>
</evidence>
<keyword evidence="2 5" id="KW-0808">Transferase</keyword>
<dbReference type="AlphaFoldDB" id="A0A5C6Z3P6"/>
<sequence>MKVREAIKDDMPQVLELIKELAIFEKEPNAVEVTVADLELEGFSENPLFTCFVADASTSLSTDSEIVGAALIYYRFSTWKGRTLHLEDLIVKEAYRGKGIGEALYKQVMKYAYDQGLKRVAWDVLDWNTGAIRFYERSGANVLKTWRVVHMDEKGLKNYINS</sequence>
<dbReference type="EMBL" id="VORT01000001">
    <property type="protein sequence ID" value="TXD74819.1"/>
    <property type="molecule type" value="Genomic_DNA"/>
</dbReference>
<reference evidence="5 6" key="1">
    <citation type="submission" date="2019-08" db="EMBL/GenBank/DDBJ databases">
        <title>Genome of Aequorivita antarctica SW49 (type strain).</title>
        <authorList>
            <person name="Bowman J.P."/>
        </authorList>
    </citation>
    <scope>NUCLEOTIDE SEQUENCE [LARGE SCALE GENOMIC DNA]</scope>
    <source>
        <strain evidence="5 6">SW49</strain>
    </source>
</reference>
<evidence type="ECO:0000256" key="2">
    <source>
        <dbReference type="ARBA" id="ARBA00022679"/>
    </source>
</evidence>
<evidence type="ECO:0000313" key="6">
    <source>
        <dbReference type="Proteomes" id="UP000321497"/>
    </source>
</evidence>
<gene>
    <name evidence="5" type="ORF">ESU54_01090</name>
</gene>
<dbReference type="PROSITE" id="PS51186">
    <property type="entry name" value="GNAT"/>
    <property type="match status" value="1"/>
</dbReference>
<dbReference type="PANTHER" id="PTHR10545">
    <property type="entry name" value="DIAMINE N-ACETYLTRANSFERASE"/>
    <property type="match status" value="1"/>
</dbReference>
<proteinExistence type="inferred from homology"/>
<evidence type="ECO:0000259" key="4">
    <source>
        <dbReference type="PROSITE" id="PS51186"/>
    </source>
</evidence>
<accession>A0A5C6Z3P6</accession>